<evidence type="ECO:0000313" key="6">
    <source>
        <dbReference type="EMBL" id="KIV77284.1"/>
    </source>
</evidence>
<organism evidence="6 7">
    <name type="scientific">Exophiala sideris</name>
    <dbReference type="NCBI Taxonomy" id="1016849"/>
    <lineage>
        <taxon>Eukaryota</taxon>
        <taxon>Fungi</taxon>
        <taxon>Dikarya</taxon>
        <taxon>Ascomycota</taxon>
        <taxon>Pezizomycotina</taxon>
        <taxon>Eurotiomycetes</taxon>
        <taxon>Chaetothyriomycetidae</taxon>
        <taxon>Chaetothyriales</taxon>
        <taxon>Herpotrichiellaceae</taxon>
        <taxon>Exophiala</taxon>
    </lineage>
</organism>
<reference evidence="6 7" key="1">
    <citation type="submission" date="2015-01" db="EMBL/GenBank/DDBJ databases">
        <title>The Genome Sequence of Exophiala sideris CBS121828.</title>
        <authorList>
            <consortium name="The Broad Institute Genomics Platform"/>
            <person name="Cuomo C."/>
            <person name="de Hoog S."/>
            <person name="Gorbushina A."/>
            <person name="Stielow B."/>
            <person name="Teixiera M."/>
            <person name="Abouelleil A."/>
            <person name="Chapman S.B."/>
            <person name="Priest M."/>
            <person name="Young S.K."/>
            <person name="Wortman J."/>
            <person name="Nusbaum C."/>
            <person name="Birren B."/>
        </authorList>
    </citation>
    <scope>NUCLEOTIDE SEQUENCE [LARGE SCALE GENOMIC DNA]</scope>
    <source>
        <strain evidence="6 7">CBS 121828</strain>
    </source>
</reference>
<proteinExistence type="predicted"/>
<dbReference type="PANTHER" id="PTHR31465">
    <property type="entry name" value="PROTEIN RTA1-RELATED"/>
    <property type="match status" value="1"/>
</dbReference>
<feature type="transmembrane region" description="Helical" evidence="5">
    <location>
        <begin position="44"/>
        <end position="65"/>
    </location>
</feature>
<dbReference type="STRING" id="1016849.A0A0D1Y8Z4"/>
<dbReference type="HOGENOM" id="CLU_033465_3_1_1"/>
<dbReference type="EMBL" id="KN846954">
    <property type="protein sequence ID" value="KIV77284.1"/>
    <property type="molecule type" value="Genomic_DNA"/>
</dbReference>
<keyword evidence="3 5" id="KW-1133">Transmembrane helix</keyword>
<feature type="transmembrane region" description="Helical" evidence="5">
    <location>
        <begin position="238"/>
        <end position="256"/>
    </location>
</feature>
<dbReference type="AlphaFoldDB" id="A0A0D1Y8Z4"/>
<evidence type="ECO:0000256" key="5">
    <source>
        <dbReference type="SAM" id="Phobius"/>
    </source>
</evidence>
<comment type="subcellular location">
    <subcellularLocation>
        <location evidence="1">Membrane</location>
        <topology evidence="1">Multi-pass membrane protein</topology>
    </subcellularLocation>
</comment>
<feature type="transmembrane region" description="Helical" evidence="5">
    <location>
        <begin position="77"/>
        <end position="97"/>
    </location>
</feature>
<keyword evidence="4 5" id="KW-0472">Membrane</keyword>
<gene>
    <name evidence="6" type="ORF">PV11_09095</name>
</gene>
<feature type="transmembrane region" description="Helical" evidence="5">
    <location>
        <begin position="155"/>
        <end position="177"/>
    </location>
</feature>
<sequence>MAGSTHFELYRYSPSLAGAVIFIALFSMISFLHTYQLVRTRTWYFIPFCIGGYFEWVGYIGRAIGSHETPNWSIGPYILQSVLILVAPALFAASMYMELGRIIRVTDGAVHSVISLRWLTKIFVCGDVFSFLLQASGGGIMAGGTQSALHTGENIIIGGLVVQILFFGFFIVVAVLFHARIRKVPTPKSLNGNVAGVWKKHLCTLYGGSLLILVRSVFRVVEYGQGNDGYLISHEEFLYIFDALLMFANMALFAFIHPSEVNALLKEGGSARVVRKVFSIYNMKTIQQESHPTRSEDC</sequence>
<evidence type="ECO:0000256" key="1">
    <source>
        <dbReference type="ARBA" id="ARBA00004141"/>
    </source>
</evidence>
<keyword evidence="2 5" id="KW-0812">Transmembrane</keyword>
<dbReference type="InterPro" id="IPR007568">
    <property type="entry name" value="RTA1"/>
</dbReference>
<protein>
    <submittedName>
        <fullName evidence="6">Uncharacterized protein</fullName>
    </submittedName>
</protein>
<name>A0A0D1Y8Z4_9EURO</name>
<feature type="transmembrane region" description="Helical" evidence="5">
    <location>
        <begin position="118"/>
        <end position="135"/>
    </location>
</feature>
<evidence type="ECO:0000256" key="4">
    <source>
        <dbReference type="ARBA" id="ARBA00023136"/>
    </source>
</evidence>
<dbReference type="Pfam" id="PF04479">
    <property type="entry name" value="RTA1"/>
    <property type="match status" value="1"/>
</dbReference>
<dbReference type="Proteomes" id="UP000053599">
    <property type="component" value="Unassembled WGS sequence"/>
</dbReference>
<accession>A0A0D1Y8Z4</accession>
<feature type="transmembrane region" description="Helical" evidence="5">
    <location>
        <begin position="12"/>
        <end position="32"/>
    </location>
</feature>
<evidence type="ECO:0000256" key="3">
    <source>
        <dbReference type="ARBA" id="ARBA00022989"/>
    </source>
</evidence>
<dbReference type="OrthoDB" id="3358017at2759"/>
<dbReference type="GO" id="GO:0016020">
    <property type="term" value="C:membrane"/>
    <property type="evidence" value="ECO:0007669"/>
    <property type="project" value="UniProtKB-SubCell"/>
</dbReference>
<evidence type="ECO:0000313" key="7">
    <source>
        <dbReference type="Proteomes" id="UP000053599"/>
    </source>
</evidence>
<evidence type="ECO:0000256" key="2">
    <source>
        <dbReference type="ARBA" id="ARBA00022692"/>
    </source>
</evidence>
<dbReference type="PANTHER" id="PTHR31465:SF35">
    <property type="entry name" value="RTA1 DOMAIN PROTEIN-RELATED"/>
    <property type="match status" value="1"/>
</dbReference>